<sequence>WPHVTSCVTRYLREIHRGSLSGMNLKQSDNYIREGFCFTEVLTTLCQMTSSNRNFVTKSECCCDGGRGWGTTCELCPLPGTTQYKKMCPLGPGYTTDGRGMPLLIKRIKH</sequence>
<accession>A0ABV0NHM0</accession>
<feature type="domain" description="TB" evidence="5">
    <location>
        <begin position="35"/>
        <end position="88"/>
    </location>
</feature>
<evidence type="ECO:0000256" key="2">
    <source>
        <dbReference type="ARBA" id="ARBA00022737"/>
    </source>
</evidence>
<comment type="caution">
    <text evidence="6">The sequence shown here is derived from an EMBL/GenBank/DDBJ whole genome shotgun (WGS) entry which is preliminary data.</text>
</comment>
<feature type="non-terminal residue" evidence="6">
    <location>
        <position position="1"/>
    </location>
</feature>
<name>A0ABV0NHM0_9TELE</name>
<gene>
    <name evidence="6" type="primary">FBN2</name>
    <name evidence="6" type="ORF">GOODEAATRI_005130</name>
</gene>
<evidence type="ECO:0000313" key="6">
    <source>
        <dbReference type="EMBL" id="MEQ2170903.1"/>
    </source>
</evidence>
<proteinExistence type="predicted"/>
<dbReference type="EMBL" id="JAHRIO010040208">
    <property type="protein sequence ID" value="MEQ2170903.1"/>
    <property type="molecule type" value="Genomic_DNA"/>
</dbReference>
<dbReference type="InterPro" id="IPR036773">
    <property type="entry name" value="TB_dom_sf"/>
</dbReference>
<evidence type="ECO:0000313" key="7">
    <source>
        <dbReference type="Proteomes" id="UP001476798"/>
    </source>
</evidence>
<dbReference type="PROSITE" id="PS51364">
    <property type="entry name" value="TB"/>
    <property type="match status" value="1"/>
</dbReference>
<keyword evidence="4" id="KW-0325">Glycoprotein</keyword>
<keyword evidence="1" id="KW-0732">Signal</keyword>
<evidence type="ECO:0000256" key="1">
    <source>
        <dbReference type="ARBA" id="ARBA00022729"/>
    </source>
</evidence>
<protein>
    <submittedName>
        <fullName evidence="6">Fibrillin-2</fullName>
    </submittedName>
</protein>
<organism evidence="6 7">
    <name type="scientific">Goodea atripinnis</name>
    <dbReference type="NCBI Taxonomy" id="208336"/>
    <lineage>
        <taxon>Eukaryota</taxon>
        <taxon>Metazoa</taxon>
        <taxon>Chordata</taxon>
        <taxon>Craniata</taxon>
        <taxon>Vertebrata</taxon>
        <taxon>Euteleostomi</taxon>
        <taxon>Actinopterygii</taxon>
        <taxon>Neopterygii</taxon>
        <taxon>Teleostei</taxon>
        <taxon>Neoteleostei</taxon>
        <taxon>Acanthomorphata</taxon>
        <taxon>Ovalentaria</taxon>
        <taxon>Atherinomorphae</taxon>
        <taxon>Cyprinodontiformes</taxon>
        <taxon>Goodeidae</taxon>
        <taxon>Goodea</taxon>
    </lineage>
</organism>
<evidence type="ECO:0000256" key="4">
    <source>
        <dbReference type="ARBA" id="ARBA00023180"/>
    </source>
</evidence>
<dbReference type="InterPro" id="IPR017878">
    <property type="entry name" value="TB_dom"/>
</dbReference>
<keyword evidence="7" id="KW-1185">Reference proteome</keyword>
<evidence type="ECO:0000259" key="5">
    <source>
        <dbReference type="PROSITE" id="PS51364"/>
    </source>
</evidence>
<dbReference type="Gene3D" id="3.90.290.10">
    <property type="entry name" value="TGF-beta binding (TB) domain"/>
    <property type="match status" value="1"/>
</dbReference>
<dbReference type="SUPFAM" id="SSF57581">
    <property type="entry name" value="TB module/8-cys domain"/>
    <property type="match status" value="1"/>
</dbReference>
<keyword evidence="3" id="KW-1015">Disulfide bond</keyword>
<dbReference type="Pfam" id="PF00683">
    <property type="entry name" value="TB"/>
    <property type="match status" value="1"/>
</dbReference>
<dbReference type="Proteomes" id="UP001476798">
    <property type="component" value="Unassembled WGS sequence"/>
</dbReference>
<evidence type="ECO:0000256" key="3">
    <source>
        <dbReference type="ARBA" id="ARBA00023157"/>
    </source>
</evidence>
<keyword evidence="2" id="KW-0677">Repeat</keyword>
<reference evidence="6 7" key="1">
    <citation type="submission" date="2021-06" db="EMBL/GenBank/DDBJ databases">
        <authorList>
            <person name="Palmer J.M."/>
        </authorList>
    </citation>
    <scope>NUCLEOTIDE SEQUENCE [LARGE SCALE GENOMIC DNA]</scope>
    <source>
        <strain evidence="6 7">GA_2019</strain>
        <tissue evidence="6">Muscle</tissue>
    </source>
</reference>